<protein>
    <submittedName>
        <fullName evidence="1">Uncharacterized protein</fullName>
    </submittedName>
</protein>
<evidence type="ECO:0000313" key="1">
    <source>
        <dbReference type="EMBL" id="KAJ8628116.1"/>
    </source>
</evidence>
<proteinExistence type="predicted"/>
<dbReference type="EMBL" id="CM056814">
    <property type="protein sequence ID" value="KAJ8628116.1"/>
    <property type="molecule type" value="Genomic_DNA"/>
</dbReference>
<evidence type="ECO:0000313" key="2">
    <source>
        <dbReference type="Proteomes" id="UP001234297"/>
    </source>
</evidence>
<comment type="caution">
    <text evidence="1">The sequence shown here is derived from an EMBL/GenBank/DDBJ whole genome shotgun (WGS) entry which is preliminary data.</text>
</comment>
<gene>
    <name evidence="1" type="ORF">MRB53_021423</name>
</gene>
<keyword evidence="2" id="KW-1185">Reference proteome</keyword>
<organism evidence="1 2">
    <name type="scientific">Persea americana</name>
    <name type="common">Avocado</name>
    <dbReference type="NCBI Taxonomy" id="3435"/>
    <lineage>
        <taxon>Eukaryota</taxon>
        <taxon>Viridiplantae</taxon>
        <taxon>Streptophyta</taxon>
        <taxon>Embryophyta</taxon>
        <taxon>Tracheophyta</taxon>
        <taxon>Spermatophyta</taxon>
        <taxon>Magnoliopsida</taxon>
        <taxon>Magnoliidae</taxon>
        <taxon>Laurales</taxon>
        <taxon>Lauraceae</taxon>
        <taxon>Persea</taxon>
    </lineage>
</organism>
<dbReference type="Proteomes" id="UP001234297">
    <property type="component" value="Chromosome 6"/>
</dbReference>
<reference evidence="1 2" key="1">
    <citation type="journal article" date="2022" name="Hortic Res">
        <title>A haplotype resolved chromosomal level avocado genome allows analysis of novel avocado genes.</title>
        <authorList>
            <person name="Nath O."/>
            <person name="Fletcher S.J."/>
            <person name="Hayward A."/>
            <person name="Shaw L.M."/>
            <person name="Masouleh A.K."/>
            <person name="Furtado A."/>
            <person name="Henry R.J."/>
            <person name="Mitter N."/>
        </authorList>
    </citation>
    <scope>NUCLEOTIDE SEQUENCE [LARGE SCALE GENOMIC DNA]</scope>
    <source>
        <strain evidence="2">cv. Hass</strain>
    </source>
</reference>
<accession>A0ACC2L4L1</accession>
<sequence>MEISMDLAFLSRLLMLEIHPSRSMPESSQSTLFGVMLLPKICANNSSRLRNLEIIFDGTKLKGFEAVAPGILFSSSRAGLQVPPWSYPHLSWEADAEG</sequence>
<name>A0ACC2L4L1_PERAE</name>